<evidence type="ECO:0000256" key="6">
    <source>
        <dbReference type="ARBA" id="ARBA00022801"/>
    </source>
</evidence>
<dbReference type="HAMAP" id="MF_00181">
    <property type="entry name" value="Cytosol_peptidase_M17"/>
    <property type="match status" value="1"/>
</dbReference>
<sequence>MAGMTNHAAVAVASSVPTSAEVVGVPVRSSGTVPRQLGLSRSALEANGFTGAAGQVLAVPSSKGATMVAVGAGDGLSANELRDAAAALTRACGKRASLATTLPMVAADDVSVAAAAQAVTEGVLLASYRYVGSKNDASIANPLTDATLVMPAKASKQAKEGVTAGIATSRAARLARELANTPPNLLNARDIAAQAVELGAEYGFDVEVFDKDQLTVLGCGGILGVNAGSTEPPRMVKLTYTPRRPKADVALVGKGVMYDSGGISIKPSNPMHALMKMDMSGAAAVLSTMTALRDLGCRNRVTAWLMCTDNMPSGSALKLGDVLTIRNGKTVEVQNTDAEGRLILADGLSLAAESEPDVIVDIATLTGSAMAALGTEYAAVIGSSQPVVDALIASADTTDEPLWQMPLARDKYRKLLDSVVADMRNIGGPYAGATTAAIFLSEFVGDVPWAHLDIAGPMNAEGDAGWKSKGAVGFGTRLLVDFACGFEPA</sequence>
<keyword evidence="6 8" id="KW-0378">Hydrolase</keyword>
<dbReference type="EMBL" id="SOAU01000001">
    <property type="protein sequence ID" value="TDT17555.1"/>
    <property type="molecule type" value="Genomic_DNA"/>
</dbReference>
<dbReference type="Pfam" id="PF02789">
    <property type="entry name" value="Peptidase_M17_N"/>
    <property type="match status" value="1"/>
</dbReference>
<dbReference type="GO" id="GO:0030145">
    <property type="term" value="F:manganese ion binding"/>
    <property type="evidence" value="ECO:0007669"/>
    <property type="project" value="UniProtKB-UniRule"/>
</dbReference>
<name>A0A4R7I273_9ACTN</name>
<dbReference type="PANTHER" id="PTHR11963">
    <property type="entry name" value="LEUCINE AMINOPEPTIDASE-RELATED"/>
    <property type="match status" value="1"/>
</dbReference>
<dbReference type="InterPro" id="IPR023042">
    <property type="entry name" value="Peptidase_M17_leu_NH2_pept"/>
</dbReference>
<dbReference type="GO" id="GO:0005737">
    <property type="term" value="C:cytoplasm"/>
    <property type="evidence" value="ECO:0007669"/>
    <property type="project" value="UniProtKB-SubCell"/>
</dbReference>
<dbReference type="Pfam" id="PF00883">
    <property type="entry name" value="Peptidase_M17"/>
    <property type="match status" value="1"/>
</dbReference>
<organism evidence="10 11">
    <name type="scientific">Ilumatobacter fluminis</name>
    <dbReference type="NCBI Taxonomy" id="467091"/>
    <lineage>
        <taxon>Bacteria</taxon>
        <taxon>Bacillati</taxon>
        <taxon>Actinomycetota</taxon>
        <taxon>Acidimicrobiia</taxon>
        <taxon>Acidimicrobiales</taxon>
        <taxon>Ilumatobacteraceae</taxon>
        <taxon>Ilumatobacter</taxon>
    </lineage>
</organism>
<feature type="active site" evidence="8">
    <location>
        <position position="266"/>
    </location>
</feature>
<keyword evidence="8" id="KW-0479">Metal-binding</keyword>
<dbReference type="PRINTS" id="PR00481">
    <property type="entry name" value="LAMNOPPTDASE"/>
</dbReference>
<dbReference type="InterPro" id="IPR008283">
    <property type="entry name" value="Peptidase_M17_N"/>
</dbReference>
<comment type="similarity">
    <text evidence="3 8">Belongs to the peptidase M17 family.</text>
</comment>
<keyword evidence="11" id="KW-1185">Reference proteome</keyword>
<feature type="binding site" evidence="8">
    <location>
        <position position="259"/>
    </location>
    <ligand>
        <name>Mn(2+)</name>
        <dbReference type="ChEBI" id="CHEBI:29035"/>
        <label>1</label>
    </ligand>
</feature>
<reference evidence="10 11" key="1">
    <citation type="submission" date="2019-03" db="EMBL/GenBank/DDBJ databases">
        <title>Sequencing the genomes of 1000 actinobacteria strains.</title>
        <authorList>
            <person name="Klenk H.-P."/>
        </authorList>
    </citation>
    <scope>NUCLEOTIDE SEQUENCE [LARGE SCALE GENOMIC DNA]</scope>
    <source>
        <strain evidence="10 11">DSM 18936</strain>
    </source>
</reference>
<dbReference type="EC" id="3.4.11.10" evidence="8"/>
<dbReference type="GO" id="GO:0006508">
    <property type="term" value="P:proteolysis"/>
    <property type="evidence" value="ECO:0007669"/>
    <property type="project" value="UniProtKB-KW"/>
</dbReference>
<evidence type="ECO:0000313" key="10">
    <source>
        <dbReference type="EMBL" id="TDT17555.1"/>
    </source>
</evidence>
<feature type="binding site" evidence="8">
    <location>
        <position position="339"/>
    </location>
    <ligand>
        <name>Mn(2+)</name>
        <dbReference type="ChEBI" id="CHEBI:29035"/>
        <label>1</label>
    </ligand>
</feature>
<evidence type="ECO:0000256" key="5">
    <source>
        <dbReference type="ARBA" id="ARBA00022670"/>
    </source>
</evidence>
<dbReference type="OrthoDB" id="9809354at2"/>
<evidence type="ECO:0000256" key="4">
    <source>
        <dbReference type="ARBA" id="ARBA00022438"/>
    </source>
</evidence>
<evidence type="ECO:0000256" key="1">
    <source>
        <dbReference type="ARBA" id="ARBA00000135"/>
    </source>
</evidence>
<comment type="caution">
    <text evidence="10">The sequence shown here is derived from an EMBL/GenBank/DDBJ whole genome shotgun (WGS) entry which is preliminary data.</text>
</comment>
<comment type="function">
    <text evidence="7 8">Presumably involved in the processing and regular turnover of intracellular proteins. Catalyzes the removal of unsubstituted N-terminal amino acids from various peptides.</text>
</comment>
<dbReference type="PROSITE" id="PS00631">
    <property type="entry name" value="CYTOSOL_AP"/>
    <property type="match status" value="1"/>
</dbReference>
<dbReference type="SUPFAM" id="SSF53187">
    <property type="entry name" value="Zn-dependent exopeptidases"/>
    <property type="match status" value="1"/>
</dbReference>
<dbReference type="PANTHER" id="PTHR11963:SF23">
    <property type="entry name" value="CYTOSOL AMINOPEPTIDASE"/>
    <property type="match status" value="1"/>
</dbReference>
<feature type="binding site" evidence="8">
    <location>
        <position position="259"/>
    </location>
    <ligand>
        <name>Mn(2+)</name>
        <dbReference type="ChEBI" id="CHEBI:29035"/>
        <label>2</label>
    </ligand>
</feature>
<dbReference type="InterPro" id="IPR011356">
    <property type="entry name" value="Leucine_aapep/pepB"/>
</dbReference>
<comment type="subcellular location">
    <subcellularLocation>
        <location evidence="8">Cytoplasm</location>
    </subcellularLocation>
</comment>
<evidence type="ECO:0000256" key="8">
    <source>
        <dbReference type="HAMAP-Rule" id="MF_00181"/>
    </source>
</evidence>
<keyword evidence="4 8" id="KW-0031">Aminopeptidase</keyword>
<proteinExistence type="inferred from homology"/>
<comment type="catalytic activity">
    <reaction evidence="2 8">
        <text>Release of an N-terminal amino acid, preferentially leucine, but not glutamic or aspartic acids.</text>
        <dbReference type="EC" id="3.4.11.10"/>
    </reaction>
</comment>
<evidence type="ECO:0000313" key="11">
    <source>
        <dbReference type="Proteomes" id="UP000294558"/>
    </source>
</evidence>
<feature type="domain" description="Cytosol aminopeptidase" evidence="9">
    <location>
        <begin position="335"/>
        <end position="342"/>
    </location>
</feature>
<evidence type="ECO:0000256" key="7">
    <source>
        <dbReference type="ARBA" id="ARBA00049972"/>
    </source>
</evidence>
<dbReference type="NCBIfam" id="NF002073">
    <property type="entry name" value="PRK00913.1-2"/>
    <property type="match status" value="1"/>
</dbReference>
<comment type="catalytic activity">
    <reaction evidence="1 8">
        <text>Release of an N-terminal amino acid, Xaa-|-Yaa-, in which Xaa is preferably Leu, but may be other amino acids including Pro although not Arg or Lys, and Yaa may be Pro. Amino acid amides and methyl esters are also readily hydrolyzed, but rates on arylamides are exceedingly low.</text>
        <dbReference type="EC" id="3.4.11.1"/>
    </reaction>
</comment>
<feature type="binding site" evidence="8">
    <location>
        <position position="278"/>
    </location>
    <ligand>
        <name>Mn(2+)</name>
        <dbReference type="ChEBI" id="CHEBI:29035"/>
        <label>2</label>
    </ligand>
</feature>
<feature type="binding site" evidence="8">
    <location>
        <position position="337"/>
    </location>
    <ligand>
        <name>Mn(2+)</name>
        <dbReference type="ChEBI" id="CHEBI:29035"/>
        <label>1</label>
    </ligand>
</feature>
<evidence type="ECO:0000256" key="3">
    <source>
        <dbReference type="ARBA" id="ARBA00009528"/>
    </source>
</evidence>
<gene>
    <name evidence="8" type="primary">pepA</name>
    <name evidence="10" type="ORF">BDK89_3165</name>
</gene>
<protein>
    <recommendedName>
        <fullName evidence="8">Probable cytosol aminopeptidase</fullName>
        <ecNumber evidence="8">3.4.11.1</ecNumber>
    </recommendedName>
    <alternativeName>
        <fullName evidence="8">Leucine aminopeptidase</fullName>
        <shortName evidence="8">LAP</shortName>
        <ecNumber evidence="8">3.4.11.10</ecNumber>
    </alternativeName>
    <alternativeName>
        <fullName evidence="8">Leucyl aminopeptidase</fullName>
    </alternativeName>
</protein>
<keyword evidence="8" id="KW-0464">Manganese</keyword>
<keyword evidence="8" id="KW-0963">Cytoplasm</keyword>
<dbReference type="AlphaFoldDB" id="A0A4R7I273"/>
<dbReference type="Gene3D" id="3.40.630.10">
    <property type="entry name" value="Zn peptidases"/>
    <property type="match status" value="1"/>
</dbReference>
<dbReference type="EC" id="3.4.11.1" evidence="8"/>
<dbReference type="Proteomes" id="UP000294558">
    <property type="component" value="Unassembled WGS sequence"/>
</dbReference>
<dbReference type="GO" id="GO:0070006">
    <property type="term" value="F:metalloaminopeptidase activity"/>
    <property type="evidence" value="ECO:0007669"/>
    <property type="project" value="InterPro"/>
</dbReference>
<accession>A0A4R7I273</accession>
<dbReference type="SUPFAM" id="SSF52949">
    <property type="entry name" value="Macro domain-like"/>
    <property type="match status" value="1"/>
</dbReference>
<dbReference type="InterPro" id="IPR000819">
    <property type="entry name" value="Peptidase_M17_C"/>
</dbReference>
<feature type="active site" evidence="8">
    <location>
        <position position="341"/>
    </location>
</feature>
<feature type="binding site" evidence="8">
    <location>
        <position position="339"/>
    </location>
    <ligand>
        <name>Mn(2+)</name>
        <dbReference type="ChEBI" id="CHEBI:29035"/>
        <label>2</label>
    </ligand>
</feature>
<comment type="cofactor">
    <cofactor evidence="8">
        <name>Mn(2+)</name>
        <dbReference type="ChEBI" id="CHEBI:29035"/>
    </cofactor>
    <text evidence="8">Binds 2 manganese ions per subunit.</text>
</comment>
<evidence type="ECO:0000259" key="9">
    <source>
        <dbReference type="PROSITE" id="PS00631"/>
    </source>
</evidence>
<evidence type="ECO:0000256" key="2">
    <source>
        <dbReference type="ARBA" id="ARBA00000967"/>
    </source>
</evidence>
<dbReference type="InterPro" id="IPR043472">
    <property type="entry name" value="Macro_dom-like"/>
</dbReference>
<dbReference type="Gene3D" id="3.40.220.10">
    <property type="entry name" value="Leucine Aminopeptidase, subunit E, domain 1"/>
    <property type="match status" value="1"/>
</dbReference>
<keyword evidence="5 8" id="KW-0645">Protease</keyword>
<dbReference type="CDD" id="cd00433">
    <property type="entry name" value="Peptidase_M17"/>
    <property type="match status" value="1"/>
</dbReference>
<feature type="binding site" evidence="8">
    <location>
        <position position="254"/>
    </location>
    <ligand>
        <name>Mn(2+)</name>
        <dbReference type="ChEBI" id="CHEBI:29035"/>
        <label>2</label>
    </ligand>
</feature>